<dbReference type="Pfam" id="PF18755">
    <property type="entry name" value="RAMA"/>
    <property type="match status" value="1"/>
</dbReference>
<dbReference type="EMBL" id="JX649868">
    <property type="protein sequence ID" value="AGC71311.1"/>
    <property type="molecule type" value="Genomic_DNA"/>
</dbReference>
<dbReference type="AlphaFoldDB" id="L7VVH9"/>
<reference evidence="2" key="1">
    <citation type="submission" date="2012-09" db="EMBL/GenBank/DDBJ databases">
        <title>Metagenomic Characterization of a Microbial Community in Wastewater Detects High Levels of Antibiotic Resistance.</title>
        <authorList>
            <person name="Abrams M."/>
            <person name="Caldwell A."/>
            <person name="Vandaei E."/>
            <person name="Lee W."/>
            <person name="Perrott J."/>
            <person name="Khan S.Y."/>
            <person name="Ta J."/>
            <person name="Romero D."/>
            <person name="Nguyen V."/>
            <person name="Pourmand N."/>
            <person name="Ouverney C.C."/>
        </authorList>
    </citation>
    <scope>NUCLEOTIDE SEQUENCE</scope>
</reference>
<proteinExistence type="predicted"/>
<name>L7VVH9_9BACT</name>
<evidence type="ECO:0000313" key="2">
    <source>
        <dbReference type="EMBL" id="AGC71311.1"/>
    </source>
</evidence>
<accession>L7VVH9</accession>
<dbReference type="Gene3D" id="3.40.1350.10">
    <property type="match status" value="1"/>
</dbReference>
<dbReference type="GO" id="GO:0003676">
    <property type="term" value="F:nucleic acid binding"/>
    <property type="evidence" value="ECO:0007669"/>
    <property type="project" value="InterPro"/>
</dbReference>
<sequence length="315" mass="34159">MPLFEVTAQGLVPFRQVLPGADLYESEIEHLVWSDLEAFLGETLFPIARQARLAGGGRPDVLALDESGRVVVIEIKRDVDRSQLAQCLEYAGWARSTNLDELAALYHGGPAAFFTDWQDFTDTNTPVVVNRSPRIVLVARSFEDRTRSALDFLRENGLPVSVVPVAVYEDAEHRRFIDVEADHEPTVGGGGTAGDSGGGGPTPVMYQGRRAQIADLIAAGLVGVGESLEFPRPRRGELFRATVLADGTIQTEDGQIWPSPSRAAMSAANVPSYDGWHAWRLPRLGGIKLDQLRQRLVAEALEPFSTPGGDCDGVA</sequence>
<dbReference type="InterPro" id="IPR011856">
    <property type="entry name" value="tRNA_endonuc-like_dom_sf"/>
</dbReference>
<protein>
    <submittedName>
        <fullName evidence="2">Basic proline-rich protein</fullName>
    </submittedName>
</protein>
<organism evidence="2">
    <name type="scientific">uncultured bacterium A1Q1_fos_515</name>
    <dbReference type="NCBI Taxonomy" id="1256581"/>
    <lineage>
        <taxon>Bacteria</taxon>
        <taxon>environmental samples</taxon>
    </lineage>
</organism>
<feature type="domain" description="RAMA" evidence="1">
    <location>
        <begin position="207"/>
        <end position="299"/>
    </location>
</feature>
<evidence type="ECO:0000259" key="1">
    <source>
        <dbReference type="Pfam" id="PF18755"/>
    </source>
</evidence>
<dbReference type="InterPro" id="IPR040843">
    <property type="entry name" value="RAMA"/>
</dbReference>